<organism evidence="2 3">
    <name type="scientific">Oedothorax gibbosus</name>
    <dbReference type="NCBI Taxonomy" id="931172"/>
    <lineage>
        <taxon>Eukaryota</taxon>
        <taxon>Metazoa</taxon>
        <taxon>Ecdysozoa</taxon>
        <taxon>Arthropoda</taxon>
        <taxon>Chelicerata</taxon>
        <taxon>Arachnida</taxon>
        <taxon>Araneae</taxon>
        <taxon>Araneomorphae</taxon>
        <taxon>Entelegynae</taxon>
        <taxon>Araneoidea</taxon>
        <taxon>Linyphiidae</taxon>
        <taxon>Erigoninae</taxon>
        <taxon>Oedothorax</taxon>
    </lineage>
</organism>
<gene>
    <name evidence="2" type="ORF">JTE90_018721</name>
</gene>
<dbReference type="AlphaFoldDB" id="A0AAV6UJK5"/>
<evidence type="ECO:0000313" key="3">
    <source>
        <dbReference type="Proteomes" id="UP000827092"/>
    </source>
</evidence>
<sequence>MEQKLDSPPPNDSPSKESRQLRPLDGSLERLLGGRRYSKQVGWTWFILVLDDRELSNRKEERPNKRTSRSWDDLLSADTTTAVAWREEFSVRQKLVLHETARHH</sequence>
<reference evidence="2 3" key="1">
    <citation type="journal article" date="2022" name="Nat. Ecol. Evol.">
        <title>A masculinizing supergene underlies an exaggerated male reproductive morph in a spider.</title>
        <authorList>
            <person name="Hendrickx F."/>
            <person name="De Corte Z."/>
            <person name="Sonet G."/>
            <person name="Van Belleghem S.M."/>
            <person name="Kostlbacher S."/>
            <person name="Vangestel C."/>
        </authorList>
    </citation>
    <scope>NUCLEOTIDE SEQUENCE [LARGE SCALE GENOMIC DNA]</scope>
    <source>
        <strain evidence="2">W744_W776</strain>
    </source>
</reference>
<name>A0AAV6UJK5_9ARAC</name>
<protein>
    <submittedName>
        <fullName evidence="2">Uncharacterized protein</fullName>
    </submittedName>
</protein>
<dbReference type="EMBL" id="JAFNEN010000377">
    <property type="protein sequence ID" value="KAG8184315.1"/>
    <property type="molecule type" value="Genomic_DNA"/>
</dbReference>
<evidence type="ECO:0000256" key="1">
    <source>
        <dbReference type="SAM" id="MobiDB-lite"/>
    </source>
</evidence>
<keyword evidence="3" id="KW-1185">Reference proteome</keyword>
<evidence type="ECO:0000313" key="2">
    <source>
        <dbReference type="EMBL" id="KAG8184315.1"/>
    </source>
</evidence>
<dbReference type="Proteomes" id="UP000827092">
    <property type="component" value="Unassembled WGS sequence"/>
</dbReference>
<proteinExistence type="predicted"/>
<accession>A0AAV6UJK5</accession>
<feature type="region of interest" description="Disordered" evidence="1">
    <location>
        <begin position="1"/>
        <end position="25"/>
    </location>
</feature>
<comment type="caution">
    <text evidence="2">The sequence shown here is derived from an EMBL/GenBank/DDBJ whole genome shotgun (WGS) entry which is preliminary data.</text>
</comment>